<feature type="compositionally biased region" description="Low complexity" evidence="1">
    <location>
        <begin position="225"/>
        <end position="234"/>
    </location>
</feature>
<feature type="region of interest" description="Disordered" evidence="1">
    <location>
        <begin position="336"/>
        <end position="387"/>
    </location>
</feature>
<feature type="region of interest" description="Disordered" evidence="1">
    <location>
        <begin position="197"/>
        <end position="249"/>
    </location>
</feature>
<dbReference type="OrthoDB" id="4850804at2759"/>
<gene>
    <name evidence="2" type="ORF">PAC_12803</name>
</gene>
<keyword evidence="3" id="KW-1185">Reference proteome</keyword>
<reference evidence="2 3" key="1">
    <citation type="submission" date="2016-03" db="EMBL/GenBank/DDBJ databases">
        <authorList>
            <person name="Ploux O."/>
        </authorList>
    </citation>
    <scope>NUCLEOTIDE SEQUENCE [LARGE SCALE GENOMIC DNA]</scope>
    <source>
        <strain evidence="2 3">UAMH 11012</strain>
    </source>
</reference>
<evidence type="ECO:0000313" key="3">
    <source>
        <dbReference type="Proteomes" id="UP000184330"/>
    </source>
</evidence>
<feature type="compositionally biased region" description="Polar residues" evidence="1">
    <location>
        <begin position="422"/>
        <end position="434"/>
    </location>
</feature>
<feature type="compositionally biased region" description="Low complexity" evidence="1">
    <location>
        <begin position="435"/>
        <end position="447"/>
    </location>
</feature>
<feature type="compositionally biased region" description="Polar residues" evidence="1">
    <location>
        <begin position="235"/>
        <end position="249"/>
    </location>
</feature>
<feature type="region of interest" description="Disordered" evidence="1">
    <location>
        <begin position="113"/>
        <end position="146"/>
    </location>
</feature>
<organism evidence="2 3">
    <name type="scientific">Phialocephala subalpina</name>
    <dbReference type="NCBI Taxonomy" id="576137"/>
    <lineage>
        <taxon>Eukaryota</taxon>
        <taxon>Fungi</taxon>
        <taxon>Dikarya</taxon>
        <taxon>Ascomycota</taxon>
        <taxon>Pezizomycotina</taxon>
        <taxon>Leotiomycetes</taxon>
        <taxon>Helotiales</taxon>
        <taxon>Mollisiaceae</taxon>
        <taxon>Phialocephala</taxon>
        <taxon>Phialocephala fortinii species complex</taxon>
    </lineage>
</organism>
<feature type="compositionally biased region" description="Basic residues" evidence="1">
    <location>
        <begin position="127"/>
        <end position="138"/>
    </location>
</feature>
<evidence type="ECO:0000313" key="2">
    <source>
        <dbReference type="EMBL" id="CZR62906.1"/>
    </source>
</evidence>
<dbReference type="AlphaFoldDB" id="A0A1L7XD36"/>
<feature type="region of interest" description="Disordered" evidence="1">
    <location>
        <begin position="693"/>
        <end position="723"/>
    </location>
</feature>
<accession>A0A1L7XD36</accession>
<sequence>MASTNRYTSFTITQPFLGAPLQFQPALGSKELEDLINLYVTGSASKQNKLSEITIDFYNNATVDIMTGALTRTYNVLPQWSATATAFEQSPASQSSGLSPVFTSPGSSANFGDSGYGSFSMTPPTHNKGRVAKKPRKESKKDAEIRLPGFSIMTKDGIDVTTSAGRGTKTKEQREHAHLMRIMKACPDCKRKKIRCDPAHKRSAEMLRTSTSSSSNAPPKPSPPSSSMSSSIPSLTPQTSYASGSTPSFSPSNPIDDFVLFPEDTWNTDISFAGLETQDLSQFSFDINDLNSIPQVNDSFDFSDPQLSNFNWDNNNFGHTPQLVDQYGLDQWASSIGGNDMPMPVSHTRPHPSGPSTDSGQLSNIPVSWEQSPDVSPMDNSLSQGFFNDGSLHSRPVIQNAIDNDSPLSSSSDWSILEASLNVPSPQGQAGTGNLSRNLPSESSSSLWTFAESSNGSQRQSKKRPASPDSTGFVQSSLPLANQPGSDSGIEVDPSDQPGGVRGRLLSQRHGVLALSSESPTSLGTSTIAVFADICQSTSDALNSSSIPQAANLGTELQRLQSVLAQVQSDDIADLPRTVLAQVQTLASRLQLVSSRAREVLSQSPSHQRYNKLDPEVRPDYLRECQIQARRIVRSLCATINALEAQSTGTSPPTDSLMLTSGSNVHLFAPESDTQTHRSPSPLESGVQMWVESTHQWQSSSSSSSGSSSLNSTPSVLVDDQPTVASTVSRDAAKYRSPFEATLGMESGGDGRYSLAANEVLPDLAHASPPTEDQSSLVQSYGSANVPLIGGERESGAQVHRYRSYAQAESTASNDTIDNVKRAHPVVGGSHAEILRSENLSINVPSNLGLSESLQDQSTTLSLQDSSAVLPGASVVDGQTNTSAAYQLVLPLLTALFASYIASSTGVYISLSPCLQLLIPLALPYLLPRPTSATTSFFNLVTMVFVALATSPLIDNLDSIRQAATQWIGNDPIVAVVKLTLCAVITAQLPKLIESFDNIAHMGLAVMAFLSRFDGTGCQGGLLNTYTSSEESCSASRSREGSSMSSWLAAMRELSLVAVV</sequence>
<dbReference type="EMBL" id="FJOG01000022">
    <property type="protein sequence ID" value="CZR62906.1"/>
    <property type="molecule type" value="Genomic_DNA"/>
</dbReference>
<feature type="compositionally biased region" description="Polar residues" evidence="1">
    <location>
        <begin position="113"/>
        <end position="125"/>
    </location>
</feature>
<feature type="compositionally biased region" description="Low complexity" evidence="1">
    <location>
        <begin position="699"/>
        <end position="715"/>
    </location>
</feature>
<feature type="region of interest" description="Disordered" evidence="1">
    <location>
        <begin position="422"/>
        <end position="503"/>
    </location>
</feature>
<protein>
    <submittedName>
        <fullName evidence="2">Uncharacterized protein</fullName>
    </submittedName>
</protein>
<evidence type="ECO:0000256" key="1">
    <source>
        <dbReference type="SAM" id="MobiDB-lite"/>
    </source>
</evidence>
<feature type="compositionally biased region" description="Polar residues" evidence="1">
    <location>
        <begin position="468"/>
        <end position="486"/>
    </location>
</feature>
<dbReference type="Proteomes" id="UP000184330">
    <property type="component" value="Unassembled WGS sequence"/>
</dbReference>
<name>A0A1L7XD36_9HELO</name>
<feature type="compositionally biased region" description="Polar residues" evidence="1">
    <location>
        <begin position="354"/>
        <end position="386"/>
    </location>
</feature>
<proteinExistence type="predicted"/>